<name>A0A7E4WDU9_PANRE</name>
<reference evidence="2" key="2">
    <citation type="submission" date="2020-10" db="UniProtKB">
        <authorList>
            <consortium name="WormBaseParasite"/>
        </authorList>
    </citation>
    <scope>IDENTIFICATION</scope>
</reference>
<dbReference type="WBParaSite" id="Pan_g9797.t1">
    <property type="protein sequence ID" value="Pan_g9797.t1"/>
    <property type="gene ID" value="Pan_g9797"/>
</dbReference>
<sequence length="67" mass="7621">MHVFIWFYLYLCDDTSDSTPESRISAPFDPTAAAMSQVRNEFLGHAFPAISTVTECNKYTLMPNRLT</sequence>
<keyword evidence="1" id="KW-1185">Reference proteome</keyword>
<accession>A0A7E4WDU9</accession>
<evidence type="ECO:0000313" key="2">
    <source>
        <dbReference type="WBParaSite" id="Pan_g9797.t1"/>
    </source>
</evidence>
<organism evidence="1 2">
    <name type="scientific">Panagrellus redivivus</name>
    <name type="common">Microworm</name>
    <dbReference type="NCBI Taxonomy" id="6233"/>
    <lineage>
        <taxon>Eukaryota</taxon>
        <taxon>Metazoa</taxon>
        <taxon>Ecdysozoa</taxon>
        <taxon>Nematoda</taxon>
        <taxon>Chromadorea</taxon>
        <taxon>Rhabditida</taxon>
        <taxon>Tylenchina</taxon>
        <taxon>Panagrolaimomorpha</taxon>
        <taxon>Panagrolaimoidea</taxon>
        <taxon>Panagrolaimidae</taxon>
        <taxon>Panagrellus</taxon>
    </lineage>
</organism>
<dbReference type="Proteomes" id="UP000492821">
    <property type="component" value="Unassembled WGS sequence"/>
</dbReference>
<reference evidence="1" key="1">
    <citation type="journal article" date="2013" name="Genetics">
        <title>The draft genome and transcriptome of Panagrellus redivivus are shaped by the harsh demands of a free-living lifestyle.</title>
        <authorList>
            <person name="Srinivasan J."/>
            <person name="Dillman A.R."/>
            <person name="Macchietto M.G."/>
            <person name="Heikkinen L."/>
            <person name="Lakso M."/>
            <person name="Fracchia K.M."/>
            <person name="Antoshechkin I."/>
            <person name="Mortazavi A."/>
            <person name="Wong G."/>
            <person name="Sternberg P.W."/>
        </authorList>
    </citation>
    <scope>NUCLEOTIDE SEQUENCE [LARGE SCALE GENOMIC DNA]</scope>
    <source>
        <strain evidence="1">MT8872</strain>
    </source>
</reference>
<proteinExistence type="predicted"/>
<protein>
    <submittedName>
        <fullName evidence="2">Secreted protein</fullName>
    </submittedName>
</protein>
<dbReference type="AlphaFoldDB" id="A0A7E4WDU9"/>
<evidence type="ECO:0000313" key="1">
    <source>
        <dbReference type="Proteomes" id="UP000492821"/>
    </source>
</evidence>